<dbReference type="RefSeq" id="WP_131362811.1">
    <property type="nucleotide sequence ID" value="NZ_SJKB01000012.1"/>
</dbReference>
<dbReference type="EMBL" id="SJKB01000012">
    <property type="protein sequence ID" value="TCC56410.1"/>
    <property type="molecule type" value="Genomic_DNA"/>
</dbReference>
<sequence length="89" mass="9584">MTTRSGPVLAGISRRTAEDHDLLHLLAEVRSARAANQVTRGAPRRGSAPSSDASRLAASLTAYARALESYRLPVPPAIRDELRLLRAIP</sequence>
<evidence type="ECO:0000313" key="1">
    <source>
        <dbReference type="EMBL" id="TCC56410.1"/>
    </source>
</evidence>
<dbReference type="OrthoDB" id="3828823at2"/>
<protein>
    <submittedName>
        <fullName evidence="1">Uncharacterized protein</fullName>
    </submittedName>
</protein>
<evidence type="ECO:0000313" key="2">
    <source>
        <dbReference type="Proteomes" id="UP000291144"/>
    </source>
</evidence>
<accession>A0A4R0KA45</accession>
<dbReference type="AlphaFoldDB" id="A0A4R0KA45"/>
<dbReference type="Proteomes" id="UP000291144">
    <property type="component" value="Unassembled WGS sequence"/>
</dbReference>
<name>A0A4R0KA45_9ACTN</name>
<keyword evidence="2" id="KW-1185">Reference proteome</keyword>
<comment type="caution">
    <text evidence="1">The sequence shown here is derived from an EMBL/GenBank/DDBJ whole genome shotgun (WGS) entry which is preliminary data.</text>
</comment>
<proteinExistence type="predicted"/>
<reference evidence="1 2" key="1">
    <citation type="submission" date="2019-02" db="EMBL/GenBank/DDBJ databases">
        <title>Kribbella capetownensis sp. nov. and Kribbella speibonae sp. nov., isolated from soil.</title>
        <authorList>
            <person name="Curtis S.M."/>
            <person name="Norton I."/>
            <person name="Everest G.J."/>
            <person name="Meyers P.R."/>
        </authorList>
    </citation>
    <scope>NUCLEOTIDE SEQUENCE [LARGE SCALE GENOMIC DNA]</scope>
    <source>
        <strain evidence="1 2">NRRL B-24813</strain>
    </source>
</reference>
<organism evidence="1 2">
    <name type="scientific">Kribbella pittospori</name>
    <dbReference type="NCBI Taxonomy" id="722689"/>
    <lineage>
        <taxon>Bacteria</taxon>
        <taxon>Bacillati</taxon>
        <taxon>Actinomycetota</taxon>
        <taxon>Actinomycetes</taxon>
        <taxon>Propionibacteriales</taxon>
        <taxon>Kribbellaceae</taxon>
        <taxon>Kribbella</taxon>
    </lineage>
</organism>
<gene>
    <name evidence="1" type="ORF">E0H73_32500</name>
</gene>